<dbReference type="Proteomes" id="UP000006620">
    <property type="component" value="Chromosome"/>
</dbReference>
<dbReference type="HOGENOM" id="CLU_1804293_0_0_9"/>
<dbReference type="GO" id="GO:0004803">
    <property type="term" value="F:transposase activity"/>
    <property type="evidence" value="ECO:0007669"/>
    <property type="project" value="InterPro"/>
</dbReference>
<name>F8FHS7_PAEMK</name>
<dbReference type="Pfam" id="PF01548">
    <property type="entry name" value="DEDD_Tnp_IS110"/>
    <property type="match status" value="1"/>
</dbReference>
<reference evidence="2 3" key="2">
    <citation type="journal article" date="2013" name="Genome Announc.">
        <title>Genome Sequence of Growth-Improving Paenibacillus mucilaginosus Strain KNP414.</title>
        <authorList>
            <person name="Lu J.J."/>
            <person name="Wang J.F."/>
            <person name="Hu X.F."/>
        </authorList>
    </citation>
    <scope>NUCLEOTIDE SEQUENCE [LARGE SCALE GENOMIC DNA]</scope>
    <source>
        <strain evidence="2 3">KNP414</strain>
    </source>
</reference>
<dbReference type="KEGG" id="pms:KNP414_04252"/>
<dbReference type="GO" id="GO:0003677">
    <property type="term" value="F:DNA binding"/>
    <property type="evidence" value="ECO:0007669"/>
    <property type="project" value="InterPro"/>
</dbReference>
<protein>
    <submittedName>
        <fullName evidence="2">Transposase IS116/IS110/IS902 family protein</fullName>
    </submittedName>
</protein>
<evidence type="ECO:0000259" key="1">
    <source>
        <dbReference type="Pfam" id="PF01548"/>
    </source>
</evidence>
<dbReference type="RefSeq" id="WP_013917938.1">
    <property type="nucleotide sequence ID" value="NC_015690.1"/>
</dbReference>
<feature type="domain" description="Transposase IS110-like N-terminal" evidence="1">
    <location>
        <begin position="36"/>
        <end position="104"/>
    </location>
</feature>
<evidence type="ECO:0000313" key="3">
    <source>
        <dbReference type="Proteomes" id="UP000006620"/>
    </source>
</evidence>
<organism evidence="2 3">
    <name type="scientific">Paenibacillus mucilaginosus (strain KNP414)</name>
    <dbReference type="NCBI Taxonomy" id="1036673"/>
    <lineage>
        <taxon>Bacteria</taxon>
        <taxon>Bacillati</taxon>
        <taxon>Bacillota</taxon>
        <taxon>Bacilli</taxon>
        <taxon>Bacillales</taxon>
        <taxon>Paenibacillaceae</taxon>
        <taxon>Paenibacillus</taxon>
    </lineage>
</organism>
<dbReference type="InterPro" id="IPR002525">
    <property type="entry name" value="Transp_IS110-like_N"/>
</dbReference>
<dbReference type="AlphaFoldDB" id="F8FHS7"/>
<reference evidence="3" key="1">
    <citation type="submission" date="2011-06" db="EMBL/GenBank/DDBJ databases">
        <title>Complete genome sequence of Paenibacillus mucilaginosus KNP414.</title>
        <authorList>
            <person name="Wang J."/>
            <person name="Hu S."/>
            <person name="Hu X."/>
            <person name="Zhang B."/>
            <person name="Dong D."/>
            <person name="Zhang S."/>
            <person name="Zhao K."/>
            <person name="Wu D."/>
        </authorList>
    </citation>
    <scope>NUCLEOTIDE SEQUENCE [LARGE SCALE GENOMIC DNA]</scope>
    <source>
        <strain evidence="3">KNP414</strain>
    </source>
</reference>
<gene>
    <name evidence="2" type="ordered locus">KNP414_04252</name>
</gene>
<sequence>MMNWTRVRGIVLSTRHLSFKNTAEGFEKLQRAKRNKENRDNCQSKSDPKDALVIADVVSRGYYYEYSRQTESYQRLKVMMSDREFWVTGSVRLQNRIIRWLRKHMQRAGGCSGIQKAAELLFKANQSVGDITSLHEAKQDLGR</sequence>
<dbReference type="GO" id="GO:0006313">
    <property type="term" value="P:DNA transposition"/>
    <property type="evidence" value="ECO:0007669"/>
    <property type="project" value="InterPro"/>
</dbReference>
<evidence type="ECO:0000313" key="2">
    <source>
        <dbReference type="EMBL" id="AEI42784.1"/>
    </source>
</evidence>
<proteinExistence type="predicted"/>
<accession>F8FHS7</accession>
<dbReference type="EMBL" id="CP002869">
    <property type="protein sequence ID" value="AEI42784.1"/>
    <property type="molecule type" value="Genomic_DNA"/>
</dbReference>